<dbReference type="FunCoup" id="F6PST1">
    <property type="interactions" value="1361"/>
</dbReference>
<protein>
    <recommendedName>
        <fullName evidence="15">Glutaminyl-peptide cyclotransferase-like protein</fullName>
        <ecNumber evidence="4">2.3.2.5</ecNumber>
    </recommendedName>
    <alternativeName>
        <fullName evidence="16">Golgi-resident glutaminyl-peptide cyclotransferase</fullName>
    </alternativeName>
    <alternativeName>
        <fullName evidence="17">isoQC</fullName>
    </alternativeName>
</protein>
<evidence type="ECO:0000256" key="16">
    <source>
        <dbReference type="ARBA" id="ARBA00077659"/>
    </source>
</evidence>
<proteinExistence type="inferred from homology"/>
<dbReference type="GeneTree" id="ENSGT00390000003107"/>
<evidence type="ECO:0000313" key="19">
    <source>
        <dbReference type="Ensembl" id="ENSOANP00000023524.2"/>
    </source>
</evidence>
<dbReference type="STRING" id="9258.ENSOANP00000023524"/>
<keyword evidence="11" id="KW-0472">Membrane</keyword>
<dbReference type="OMA" id="TPFPSFW"/>
<comment type="subcellular location">
    <subcellularLocation>
        <location evidence="2">Golgi apparatus membrane</location>
        <topology evidence="2">Single-pass type I membrane protein</topology>
    </subcellularLocation>
</comment>
<sequence length="322" mass="35992">MIDGSIPPSPLQLRSLPRARLQQFLSQLDARRLWGTYLRPLLVERSPGSPGNLRVRQFLERELRALGAGWHVELDGFSARTPRGTIPFANVVATLAPEAPRRLVLACHYDSKYFPPEEGPFLGASDSAVPCALLLELARALDPELRQAKEEGSPMTLQLLFLDGEEAFEEWSPTDSLYGARHLARRMEKTPHGPGASQLEAIELFVLLDLLGAPGLSIHSHFPRTASWFQRLVGIEKRLHRLGLLESHPREELYFQQGTPYGPVDDDHAPFLRRGVPVLHLIATPFPTVWHTPADTEENLDPPTVRNLSRILVVFLAECLGL</sequence>
<keyword evidence="8" id="KW-0862">Zinc</keyword>
<evidence type="ECO:0000256" key="1">
    <source>
        <dbReference type="ARBA" id="ARBA00000001"/>
    </source>
</evidence>
<evidence type="ECO:0000256" key="8">
    <source>
        <dbReference type="ARBA" id="ARBA00022833"/>
    </source>
</evidence>
<dbReference type="AlphaFoldDB" id="F6PST1"/>
<dbReference type="Pfam" id="PF04389">
    <property type="entry name" value="Peptidase_M28"/>
    <property type="match status" value="1"/>
</dbReference>
<feature type="domain" description="Peptidase M28" evidence="18">
    <location>
        <begin position="90"/>
        <end position="313"/>
    </location>
</feature>
<evidence type="ECO:0000259" key="18">
    <source>
        <dbReference type="Pfam" id="PF04389"/>
    </source>
</evidence>
<reference evidence="19" key="2">
    <citation type="submission" date="2025-08" db="UniProtKB">
        <authorList>
            <consortium name="Ensembl"/>
        </authorList>
    </citation>
    <scope>IDENTIFICATION</scope>
    <source>
        <strain evidence="19">Glennie</strain>
    </source>
</reference>
<evidence type="ECO:0000256" key="12">
    <source>
        <dbReference type="ARBA" id="ARBA00023157"/>
    </source>
</evidence>
<dbReference type="eggNOG" id="KOG3946">
    <property type="taxonomic scope" value="Eukaryota"/>
</dbReference>
<reference evidence="19 20" key="1">
    <citation type="journal article" date="2008" name="Nature">
        <title>Genome analysis of the platypus reveals unique signatures of evolution.</title>
        <authorList>
            <person name="Warren W.C."/>
            <person name="Hillier L.W."/>
            <person name="Marshall Graves J.A."/>
            <person name="Birney E."/>
            <person name="Ponting C.P."/>
            <person name="Grutzner F."/>
            <person name="Belov K."/>
            <person name="Miller W."/>
            <person name="Clarke L."/>
            <person name="Chinwalla A.T."/>
            <person name="Yang S.P."/>
            <person name="Heger A."/>
            <person name="Locke D.P."/>
            <person name="Miethke P."/>
            <person name="Waters P.D."/>
            <person name="Veyrunes F."/>
            <person name="Fulton L."/>
            <person name="Fulton B."/>
            <person name="Graves T."/>
            <person name="Wallis J."/>
            <person name="Puente X.S."/>
            <person name="Lopez-Otin C."/>
            <person name="Ordonez G.R."/>
            <person name="Eichler E.E."/>
            <person name="Chen L."/>
            <person name="Cheng Z."/>
            <person name="Deakin J.E."/>
            <person name="Alsop A."/>
            <person name="Thompson K."/>
            <person name="Kirby P."/>
            <person name="Papenfuss A.T."/>
            <person name="Wakefield M.J."/>
            <person name="Olender T."/>
            <person name="Lancet D."/>
            <person name="Huttley G.A."/>
            <person name="Smit A.F."/>
            <person name="Pask A."/>
            <person name="Temple-Smith P."/>
            <person name="Batzer M.A."/>
            <person name="Walker J.A."/>
            <person name="Konkel M.K."/>
            <person name="Harris R.S."/>
            <person name="Whittington C.M."/>
            <person name="Wong E.S."/>
            <person name="Gemmell N.J."/>
            <person name="Buschiazzo E."/>
            <person name="Vargas Jentzsch I.M."/>
            <person name="Merkel A."/>
            <person name="Schmitz J."/>
            <person name="Zemann A."/>
            <person name="Churakov G."/>
            <person name="Kriegs J.O."/>
            <person name="Brosius J."/>
            <person name="Murchison E.P."/>
            <person name="Sachidanandam R."/>
            <person name="Smith C."/>
            <person name="Hannon G.J."/>
            <person name="Tsend-Ayush E."/>
            <person name="McMillan D."/>
            <person name="Attenborough R."/>
            <person name="Rens W."/>
            <person name="Ferguson-Smith M."/>
            <person name="Lefevre C.M."/>
            <person name="Sharp J.A."/>
            <person name="Nicholas K.R."/>
            <person name="Ray D.A."/>
            <person name="Kube M."/>
            <person name="Reinhardt R."/>
            <person name="Pringle T.H."/>
            <person name="Taylor J."/>
            <person name="Jones R.C."/>
            <person name="Nixon B."/>
            <person name="Dacheux J.L."/>
            <person name="Niwa H."/>
            <person name="Sekita Y."/>
            <person name="Huang X."/>
            <person name="Stark A."/>
            <person name="Kheradpour P."/>
            <person name="Kellis M."/>
            <person name="Flicek P."/>
            <person name="Chen Y."/>
            <person name="Webber C."/>
            <person name="Hardison R."/>
            <person name="Nelson J."/>
            <person name="Hallsworth-Pepin K."/>
            <person name="Delehaunty K."/>
            <person name="Markovic C."/>
            <person name="Minx P."/>
            <person name="Feng Y."/>
            <person name="Kremitzki C."/>
            <person name="Mitreva M."/>
            <person name="Glasscock J."/>
            <person name="Wylie T."/>
            <person name="Wohldmann P."/>
            <person name="Thiru P."/>
            <person name="Nhan M.N."/>
            <person name="Pohl C.S."/>
            <person name="Smith S.M."/>
            <person name="Hou S."/>
            <person name="Nefedov M."/>
            <person name="de Jong P.J."/>
            <person name="Renfree M.B."/>
            <person name="Mardis E.R."/>
            <person name="Wilson R.K."/>
        </authorList>
    </citation>
    <scope>NUCLEOTIDE SEQUENCE [LARGE SCALE GENOMIC DNA]</scope>
    <source>
        <strain evidence="19 20">Glennie</strain>
    </source>
</reference>
<evidence type="ECO:0000256" key="2">
    <source>
        <dbReference type="ARBA" id="ARBA00004614"/>
    </source>
</evidence>
<evidence type="ECO:0000256" key="13">
    <source>
        <dbReference type="ARBA" id="ARBA00023315"/>
    </source>
</evidence>
<dbReference type="EC" id="2.3.2.5" evidence="4"/>
<gene>
    <name evidence="19" type="primary">LOC100088523</name>
</gene>
<keyword evidence="7" id="KW-0479">Metal-binding</keyword>
<dbReference type="GO" id="GO:0000139">
    <property type="term" value="C:Golgi membrane"/>
    <property type="evidence" value="ECO:0007669"/>
    <property type="project" value="UniProtKB-SubCell"/>
</dbReference>
<evidence type="ECO:0000256" key="15">
    <source>
        <dbReference type="ARBA" id="ARBA00071446"/>
    </source>
</evidence>
<keyword evidence="13" id="KW-0012">Acyltransferase</keyword>
<dbReference type="PANTHER" id="PTHR12283:SF3">
    <property type="entry name" value="GLUTAMINYL-PEPTIDE CYCLOTRANSFERASE-LIKE PROTEIN"/>
    <property type="match status" value="1"/>
</dbReference>
<dbReference type="CDD" id="cd03880">
    <property type="entry name" value="M28_QC_like"/>
    <property type="match status" value="1"/>
</dbReference>
<dbReference type="GO" id="GO:0008270">
    <property type="term" value="F:zinc ion binding"/>
    <property type="evidence" value="ECO:0000318"/>
    <property type="project" value="GO_Central"/>
</dbReference>
<dbReference type="Gene3D" id="3.40.630.10">
    <property type="entry name" value="Zn peptidases"/>
    <property type="match status" value="1"/>
</dbReference>
<reference evidence="19" key="3">
    <citation type="submission" date="2025-09" db="UniProtKB">
        <authorList>
            <consortium name="Ensembl"/>
        </authorList>
    </citation>
    <scope>IDENTIFICATION</scope>
    <source>
        <strain evidence="19">Glennie</strain>
    </source>
</reference>
<accession>F6PST1</accession>
<evidence type="ECO:0000256" key="17">
    <source>
        <dbReference type="ARBA" id="ARBA00082060"/>
    </source>
</evidence>
<keyword evidence="5" id="KW-0808">Transferase</keyword>
<dbReference type="InterPro" id="IPR040234">
    <property type="entry name" value="QC/QCL"/>
</dbReference>
<evidence type="ECO:0000313" key="20">
    <source>
        <dbReference type="Proteomes" id="UP000002279"/>
    </source>
</evidence>
<keyword evidence="12" id="KW-1015">Disulfide bond</keyword>
<comment type="function">
    <text evidence="14">Responsible for the biosynthesis of pyroglutamyl peptides.</text>
</comment>
<dbReference type="InterPro" id="IPR007484">
    <property type="entry name" value="Peptidase_M28"/>
</dbReference>
<dbReference type="InParanoid" id="F6PST1"/>
<dbReference type="GO" id="GO:0016603">
    <property type="term" value="F:glutaminyl-peptide cyclotransferase activity"/>
    <property type="evidence" value="ECO:0000318"/>
    <property type="project" value="GO_Central"/>
</dbReference>
<comment type="catalytic activity">
    <reaction evidence="1">
        <text>N-terminal L-glutaminyl-[peptide] = N-terminal 5-oxo-L-prolyl-[peptide] + NH4(+)</text>
        <dbReference type="Rhea" id="RHEA:23652"/>
        <dbReference type="Rhea" id="RHEA-COMP:11736"/>
        <dbReference type="Rhea" id="RHEA-COMP:11846"/>
        <dbReference type="ChEBI" id="CHEBI:28938"/>
        <dbReference type="ChEBI" id="CHEBI:64722"/>
        <dbReference type="ChEBI" id="CHEBI:87215"/>
        <dbReference type="EC" id="2.3.2.5"/>
    </reaction>
</comment>
<keyword evidence="6" id="KW-0812">Transmembrane</keyword>
<keyword evidence="9" id="KW-1133">Transmembrane helix</keyword>
<evidence type="ECO:0000256" key="3">
    <source>
        <dbReference type="ARBA" id="ARBA00006014"/>
    </source>
</evidence>
<keyword evidence="10" id="KW-0333">Golgi apparatus</keyword>
<dbReference type="Proteomes" id="UP000002279">
    <property type="component" value="Chromosome 5"/>
</dbReference>
<evidence type="ECO:0000256" key="4">
    <source>
        <dbReference type="ARBA" id="ARBA00012012"/>
    </source>
</evidence>
<dbReference type="PANTHER" id="PTHR12283">
    <property type="entry name" value="GLUTAMINYL-PEPTIDE CYCLOTRANSFERASE"/>
    <property type="match status" value="1"/>
</dbReference>
<dbReference type="InterPro" id="IPR037457">
    <property type="entry name" value="M28_QC"/>
</dbReference>
<evidence type="ECO:0000256" key="14">
    <source>
        <dbReference type="ARBA" id="ARBA00054592"/>
    </source>
</evidence>
<dbReference type="Bgee" id="ENSOANG00000014943">
    <property type="expression patterns" value="Expressed in endometrium and 7 other cell types or tissues"/>
</dbReference>
<keyword evidence="20" id="KW-1185">Reference proteome</keyword>
<evidence type="ECO:0000256" key="6">
    <source>
        <dbReference type="ARBA" id="ARBA00022692"/>
    </source>
</evidence>
<organism evidence="19 20">
    <name type="scientific">Ornithorhynchus anatinus</name>
    <name type="common">Duckbill platypus</name>
    <dbReference type="NCBI Taxonomy" id="9258"/>
    <lineage>
        <taxon>Eukaryota</taxon>
        <taxon>Metazoa</taxon>
        <taxon>Chordata</taxon>
        <taxon>Craniata</taxon>
        <taxon>Vertebrata</taxon>
        <taxon>Euteleostomi</taxon>
        <taxon>Mammalia</taxon>
        <taxon>Monotremata</taxon>
        <taxon>Ornithorhynchidae</taxon>
        <taxon>Ornithorhynchus</taxon>
    </lineage>
</organism>
<evidence type="ECO:0000256" key="10">
    <source>
        <dbReference type="ARBA" id="ARBA00023034"/>
    </source>
</evidence>
<comment type="similarity">
    <text evidence="3">Belongs to the glutaminyl-peptide cyclotransferase family.</text>
</comment>
<evidence type="ECO:0000256" key="11">
    <source>
        <dbReference type="ARBA" id="ARBA00023136"/>
    </source>
</evidence>
<evidence type="ECO:0000256" key="7">
    <source>
        <dbReference type="ARBA" id="ARBA00022723"/>
    </source>
</evidence>
<name>F6PST1_ORNAN</name>
<dbReference type="FunFam" id="3.40.630.10:FF:000053">
    <property type="entry name" value="glutaminyl-peptide cyclotransferase-like protein"/>
    <property type="match status" value="1"/>
</dbReference>
<evidence type="ECO:0000256" key="5">
    <source>
        <dbReference type="ARBA" id="ARBA00022679"/>
    </source>
</evidence>
<dbReference type="SUPFAM" id="SSF53187">
    <property type="entry name" value="Zn-dependent exopeptidases"/>
    <property type="match status" value="1"/>
</dbReference>
<evidence type="ECO:0000256" key="9">
    <source>
        <dbReference type="ARBA" id="ARBA00022989"/>
    </source>
</evidence>
<dbReference type="Ensembl" id="ENSOANT00000023528.3">
    <property type="protein sequence ID" value="ENSOANP00000023524.2"/>
    <property type="gene ID" value="ENSOANG00000014943.3"/>
</dbReference>